<evidence type="ECO:0000259" key="9">
    <source>
        <dbReference type="PROSITE" id="PS51192"/>
    </source>
</evidence>
<dbReference type="InterPro" id="IPR027417">
    <property type="entry name" value="P-loop_NTPase"/>
</dbReference>
<dbReference type="Pfam" id="PF00270">
    <property type="entry name" value="DEAD"/>
    <property type="match status" value="1"/>
</dbReference>
<dbReference type="InterPro" id="IPR014001">
    <property type="entry name" value="Helicase_ATP-bd"/>
</dbReference>
<feature type="domain" description="Helicase ATP-binding" evidence="9">
    <location>
        <begin position="45"/>
        <end position="216"/>
    </location>
</feature>
<keyword evidence="3 7" id="KW-0347">Helicase</keyword>
<accession>A0ABS3JE41</accession>
<dbReference type="SMART" id="SM00487">
    <property type="entry name" value="DEXDc"/>
    <property type="match status" value="1"/>
</dbReference>
<reference evidence="12 13" key="1">
    <citation type="submission" date="2021-03" db="EMBL/GenBank/DDBJ databases">
        <title>Fibrella sp. HMF5405 genome sequencing and assembly.</title>
        <authorList>
            <person name="Kang H."/>
            <person name="Kim H."/>
            <person name="Bae S."/>
            <person name="Joh K."/>
        </authorList>
    </citation>
    <scope>NUCLEOTIDE SEQUENCE [LARGE SCALE GENOMIC DNA]</scope>
    <source>
        <strain evidence="12 13">HMF5405</strain>
    </source>
</reference>
<keyword evidence="4 7" id="KW-0067">ATP-binding</keyword>
<feature type="compositionally biased region" description="Low complexity" evidence="8">
    <location>
        <begin position="453"/>
        <end position="472"/>
    </location>
</feature>
<feature type="domain" description="DEAD-box RNA helicase Q" evidence="11">
    <location>
        <begin position="14"/>
        <end position="42"/>
    </location>
</feature>
<dbReference type="PROSITE" id="PS51192">
    <property type="entry name" value="HELICASE_ATP_BIND_1"/>
    <property type="match status" value="1"/>
</dbReference>
<keyword evidence="2 7" id="KW-0378">Hydrolase</keyword>
<evidence type="ECO:0000256" key="1">
    <source>
        <dbReference type="ARBA" id="ARBA00022741"/>
    </source>
</evidence>
<dbReference type="InterPro" id="IPR011545">
    <property type="entry name" value="DEAD/DEAH_box_helicase_dom"/>
</dbReference>
<evidence type="ECO:0000259" key="10">
    <source>
        <dbReference type="PROSITE" id="PS51194"/>
    </source>
</evidence>
<dbReference type="GO" id="GO:0004386">
    <property type="term" value="F:helicase activity"/>
    <property type="evidence" value="ECO:0007669"/>
    <property type="project" value="UniProtKB-KW"/>
</dbReference>
<feature type="compositionally biased region" description="Basic and acidic residues" evidence="8">
    <location>
        <begin position="401"/>
        <end position="431"/>
    </location>
</feature>
<dbReference type="InterPro" id="IPR044742">
    <property type="entry name" value="DEAD/DEAH_RhlB"/>
</dbReference>
<evidence type="ECO:0000256" key="7">
    <source>
        <dbReference type="RuleBase" id="RU000492"/>
    </source>
</evidence>
<dbReference type="EMBL" id="JAFMYW010000002">
    <property type="protein sequence ID" value="MBO0948270.1"/>
    <property type="molecule type" value="Genomic_DNA"/>
</dbReference>
<dbReference type="PANTHER" id="PTHR47959">
    <property type="entry name" value="ATP-DEPENDENT RNA HELICASE RHLE-RELATED"/>
    <property type="match status" value="1"/>
</dbReference>
<dbReference type="PROSITE" id="PS51194">
    <property type="entry name" value="HELICASE_CTER"/>
    <property type="match status" value="1"/>
</dbReference>
<keyword evidence="13" id="KW-1185">Reference proteome</keyword>
<evidence type="ECO:0000256" key="5">
    <source>
        <dbReference type="ARBA" id="ARBA00038437"/>
    </source>
</evidence>
<dbReference type="CDD" id="cd18787">
    <property type="entry name" value="SF2_C_DEAD"/>
    <property type="match status" value="1"/>
</dbReference>
<dbReference type="PROSITE" id="PS00039">
    <property type="entry name" value="DEAD_ATP_HELICASE"/>
    <property type="match status" value="1"/>
</dbReference>
<evidence type="ECO:0000313" key="12">
    <source>
        <dbReference type="EMBL" id="MBO0948270.1"/>
    </source>
</evidence>
<dbReference type="InterPro" id="IPR014014">
    <property type="entry name" value="RNA_helicase_DEAD_Q_motif"/>
</dbReference>
<dbReference type="Pfam" id="PF00271">
    <property type="entry name" value="Helicase_C"/>
    <property type="match status" value="1"/>
</dbReference>
<dbReference type="PROSITE" id="PS51195">
    <property type="entry name" value="Q_MOTIF"/>
    <property type="match status" value="1"/>
</dbReference>
<evidence type="ECO:0000256" key="4">
    <source>
        <dbReference type="ARBA" id="ARBA00022840"/>
    </source>
</evidence>
<evidence type="ECO:0000259" key="11">
    <source>
        <dbReference type="PROSITE" id="PS51195"/>
    </source>
</evidence>
<evidence type="ECO:0000256" key="2">
    <source>
        <dbReference type="ARBA" id="ARBA00022801"/>
    </source>
</evidence>
<proteinExistence type="inferred from homology"/>
<dbReference type="SMART" id="SM00490">
    <property type="entry name" value="HELICc"/>
    <property type="match status" value="1"/>
</dbReference>
<evidence type="ECO:0000256" key="3">
    <source>
        <dbReference type="ARBA" id="ARBA00022806"/>
    </source>
</evidence>
<evidence type="ECO:0000313" key="13">
    <source>
        <dbReference type="Proteomes" id="UP000664628"/>
    </source>
</evidence>
<organism evidence="12 13">
    <name type="scientific">Fibrella forsythiae</name>
    <dbReference type="NCBI Taxonomy" id="2817061"/>
    <lineage>
        <taxon>Bacteria</taxon>
        <taxon>Pseudomonadati</taxon>
        <taxon>Bacteroidota</taxon>
        <taxon>Cytophagia</taxon>
        <taxon>Cytophagales</taxon>
        <taxon>Spirosomataceae</taxon>
        <taxon>Fibrella</taxon>
    </lineage>
</organism>
<dbReference type="CDD" id="cd00268">
    <property type="entry name" value="DEADc"/>
    <property type="match status" value="1"/>
</dbReference>
<dbReference type="InterPro" id="IPR000629">
    <property type="entry name" value="RNA-helicase_DEAD-box_CS"/>
</dbReference>
<sequence length="482" mass="53950">MNSTTSEPTPEKTPSFDDFALNRQLLNAIADAGYTEPTPIQLKAIPTILGNHDVLGIAQTGTGKTAAYLLPVLMRIKYAQGTTPRVLILAPTRELAMQIDQTITELAKYTDIRHVALYGGLGPKKQIEQLQAGVDIIVATPGRFNDLYRAGEVVTKDLKTMVLDEADKMMDMGFMPQIRAILEVIPRKRQNLLFSATFPDRVERLSSEFLEAPIRLEVTPETMTAKMVDQVIYEVPNFRTKINLLNFLITQDTFQRVIVFARTKTNVENIYKFLARKVFEAGEVRVIHANKGQNTRINSMEAFKEGNVRVLVATDVAARGIDVAEVSHVINFDVPIIYEDYVHRIGRTGRANHTGEAITFVTMAELYHVEKIEKIIKMKVPRQAIPEQVMQVETPFEEQQDMLREVDEQRRKEDPTFKGAFHEKKEHPGRDRKQKAASKSKTPGVGRPASALKKSSPRPGGRPPGRSGSASRGPKKPGAGRR</sequence>
<dbReference type="Proteomes" id="UP000664628">
    <property type="component" value="Unassembled WGS sequence"/>
</dbReference>
<dbReference type="Gene3D" id="3.40.50.300">
    <property type="entry name" value="P-loop containing nucleotide triphosphate hydrolases"/>
    <property type="match status" value="2"/>
</dbReference>
<protein>
    <submittedName>
        <fullName evidence="12">DEAD/DEAH box helicase</fullName>
    </submittedName>
</protein>
<keyword evidence="1 7" id="KW-0547">Nucleotide-binding</keyword>
<feature type="compositionally biased region" description="Basic residues" evidence="8">
    <location>
        <begin position="473"/>
        <end position="482"/>
    </location>
</feature>
<name>A0ABS3JE41_9BACT</name>
<dbReference type="InterPro" id="IPR050079">
    <property type="entry name" value="DEAD_box_RNA_helicase"/>
</dbReference>
<dbReference type="InterPro" id="IPR001650">
    <property type="entry name" value="Helicase_C-like"/>
</dbReference>
<dbReference type="PANTHER" id="PTHR47959:SF13">
    <property type="entry name" value="ATP-DEPENDENT RNA HELICASE RHLE"/>
    <property type="match status" value="1"/>
</dbReference>
<comment type="caution">
    <text evidence="12">The sequence shown here is derived from an EMBL/GenBank/DDBJ whole genome shotgun (WGS) entry which is preliminary data.</text>
</comment>
<comment type="similarity">
    <text evidence="5 7">Belongs to the DEAD box helicase family.</text>
</comment>
<gene>
    <name evidence="12" type="ORF">J2I46_06740</name>
</gene>
<evidence type="ECO:0000256" key="8">
    <source>
        <dbReference type="SAM" id="MobiDB-lite"/>
    </source>
</evidence>
<feature type="region of interest" description="Disordered" evidence="8">
    <location>
        <begin position="391"/>
        <end position="482"/>
    </location>
</feature>
<dbReference type="RefSeq" id="WP_207328257.1">
    <property type="nucleotide sequence ID" value="NZ_JAFMYW010000002.1"/>
</dbReference>
<feature type="domain" description="Helicase C-terminal" evidence="10">
    <location>
        <begin position="227"/>
        <end position="393"/>
    </location>
</feature>
<evidence type="ECO:0000256" key="6">
    <source>
        <dbReference type="PROSITE-ProRule" id="PRU00552"/>
    </source>
</evidence>
<dbReference type="SUPFAM" id="SSF52540">
    <property type="entry name" value="P-loop containing nucleoside triphosphate hydrolases"/>
    <property type="match status" value="2"/>
</dbReference>
<feature type="short sequence motif" description="Q motif" evidence="6">
    <location>
        <begin position="14"/>
        <end position="42"/>
    </location>
</feature>